<proteinExistence type="predicted"/>
<feature type="coiled-coil region" evidence="1">
    <location>
        <begin position="37"/>
        <end position="85"/>
    </location>
</feature>
<protein>
    <recommendedName>
        <fullName evidence="4">Coiled-coil domain-containing protein 122</fullName>
    </recommendedName>
</protein>
<accession>A0A484BYK6</accession>
<dbReference type="EMBL" id="SCKG01000024">
    <property type="protein sequence ID" value="TDG96340.1"/>
    <property type="molecule type" value="Genomic_DNA"/>
</dbReference>
<dbReference type="STRING" id="8167.A0A484BYK6"/>
<reference evidence="2 3" key="1">
    <citation type="submission" date="2019-01" db="EMBL/GenBank/DDBJ databases">
        <title>A chromosome-scale genome assembly of the yellow perch, Perca flavescens.</title>
        <authorList>
            <person name="Feron R."/>
            <person name="Morvezen R."/>
            <person name="Bestin A."/>
            <person name="Haffray P."/>
            <person name="Klopp C."/>
            <person name="Zahm M."/>
            <person name="Cabau C."/>
            <person name="Roques C."/>
            <person name="Donnadieu C."/>
            <person name="Bouchez O."/>
            <person name="Christie M."/>
            <person name="Larson W."/>
            <person name="Guiguen Y."/>
        </authorList>
    </citation>
    <scope>NUCLEOTIDE SEQUENCE [LARGE SCALE GENOMIC DNA]</scope>
    <source>
        <strain evidence="2">YP-PL-M2</strain>
        <tissue evidence="2">Blood</tissue>
    </source>
</reference>
<sequence>MSNFSASEIGTQDTSGFSLTKAVEDVSQHGCAQTEALKEKQKTLISLQATLSEVEKKGGMAEQELRSKVREFLMLEGEMEHLERQTRVLHDRCASIRKENTELQIGISEEEENARKALAGFNAYRNKMEVHRAAVLHAASQTEAHKELEEKRALVRMLTQKKEELKVDLEDPNGNTVQMAKSEIDALKGEISLMRETIAKTREKVQKELDTHTQIKKDIEIQNRRYEAIVKRLRCQLSRAQAAHRQMSEDVYHMERELAQLKGQLVSSQDSAGGCSETIELRATSAWCGMGS</sequence>
<gene>
    <name evidence="2" type="ORF">EPR50_G00239140</name>
</gene>
<feature type="coiled-coil region" evidence="1">
    <location>
        <begin position="148"/>
        <end position="250"/>
    </location>
</feature>
<dbReference type="AlphaFoldDB" id="A0A484BYK6"/>
<evidence type="ECO:0000313" key="2">
    <source>
        <dbReference type="EMBL" id="TDG96340.1"/>
    </source>
</evidence>
<evidence type="ECO:0000256" key="1">
    <source>
        <dbReference type="SAM" id="Coils"/>
    </source>
</evidence>
<organism evidence="2 3">
    <name type="scientific">Perca flavescens</name>
    <name type="common">American yellow perch</name>
    <name type="synonym">Morone flavescens</name>
    <dbReference type="NCBI Taxonomy" id="8167"/>
    <lineage>
        <taxon>Eukaryota</taxon>
        <taxon>Metazoa</taxon>
        <taxon>Chordata</taxon>
        <taxon>Craniata</taxon>
        <taxon>Vertebrata</taxon>
        <taxon>Euteleostomi</taxon>
        <taxon>Actinopterygii</taxon>
        <taxon>Neopterygii</taxon>
        <taxon>Teleostei</taxon>
        <taxon>Neoteleostei</taxon>
        <taxon>Acanthomorphata</taxon>
        <taxon>Eupercaria</taxon>
        <taxon>Perciformes</taxon>
        <taxon>Percoidei</taxon>
        <taxon>Percidae</taxon>
        <taxon>Percinae</taxon>
        <taxon>Perca</taxon>
    </lineage>
</organism>
<keyword evidence="1" id="KW-0175">Coiled coil</keyword>
<evidence type="ECO:0008006" key="4">
    <source>
        <dbReference type="Google" id="ProtNLM"/>
    </source>
</evidence>
<dbReference type="Proteomes" id="UP000295070">
    <property type="component" value="Chromosome 24"/>
</dbReference>
<name>A0A484BYK6_PERFV</name>
<evidence type="ECO:0000313" key="3">
    <source>
        <dbReference type="Proteomes" id="UP000295070"/>
    </source>
</evidence>
<keyword evidence="3" id="KW-1185">Reference proteome</keyword>
<comment type="caution">
    <text evidence="2">The sequence shown here is derived from an EMBL/GenBank/DDBJ whole genome shotgun (WGS) entry which is preliminary data.</text>
</comment>